<accession>A0A0N7LV81</accession>
<proteinExistence type="predicted"/>
<keyword evidence="2" id="KW-1185">Reference proteome</keyword>
<sequence length="193" mass="22284">MKTLTFDWNCVVSAEKRDVQSRYVQRLVDLHLAKQVDVAITTISASESLPGSKTLCQSAEQFNDRLEKLGWSELTILFGPLIWDLTYWDMARFVDSDAYEKLIDDIWAIIGGIQVRQLPASVTTDLLHSSEMKKWRNVWCDVHTLWTHLDADRDVFITTNTRDFQNKFSELQSLGLRSIKTPEEMVVELSRNS</sequence>
<name>A0A0N7LV81_THAGE</name>
<dbReference type="EMBL" id="CYSA01000016">
    <property type="protein sequence ID" value="CUH65562.1"/>
    <property type="molecule type" value="Genomic_DNA"/>
</dbReference>
<gene>
    <name evidence="1" type="ORF">TG4357_01936</name>
</gene>
<evidence type="ECO:0000313" key="1">
    <source>
        <dbReference type="EMBL" id="CUH65562.1"/>
    </source>
</evidence>
<dbReference type="AlphaFoldDB" id="A0A0N7LV81"/>
<organism evidence="1 2">
    <name type="scientific">Thalassovita gelatinovora</name>
    <name type="common">Thalassobius gelatinovorus</name>
    <dbReference type="NCBI Taxonomy" id="53501"/>
    <lineage>
        <taxon>Bacteria</taxon>
        <taxon>Pseudomonadati</taxon>
        <taxon>Pseudomonadota</taxon>
        <taxon>Alphaproteobacteria</taxon>
        <taxon>Rhodobacterales</taxon>
        <taxon>Roseobacteraceae</taxon>
        <taxon>Thalassovita</taxon>
    </lineage>
</organism>
<reference evidence="1 2" key="1">
    <citation type="submission" date="2015-09" db="EMBL/GenBank/DDBJ databases">
        <authorList>
            <consortium name="Swine Surveillance"/>
        </authorList>
    </citation>
    <scope>NUCLEOTIDE SEQUENCE [LARGE SCALE GENOMIC DNA]</scope>
    <source>
        <strain evidence="1 2">CECT 4357</strain>
    </source>
</reference>
<dbReference type="STRING" id="53501.SAMN04488043_11514"/>
<evidence type="ECO:0000313" key="2">
    <source>
        <dbReference type="Proteomes" id="UP000051587"/>
    </source>
</evidence>
<dbReference type="OrthoDB" id="7837432at2"/>
<evidence type="ECO:0008006" key="3">
    <source>
        <dbReference type="Google" id="ProtNLM"/>
    </source>
</evidence>
<dbReference type="Proteomes" id="UP000051587">
    <property type="component" value="Unassembled WGS sequence"/>
</dbReference>
<protein>
    <recommendedName>
        <fullName evidence="3">PIN domain-containing protein</fullName>
    </recommendedName>
</protein>
<dbReference type="RefSeq" id="WP_058262661.1">
    <property type="nucleotide sequence ID" value="NZ_CP051181.1"/>
</dbReference>